<name>A0A3D9G3T8_9FLAO</name>
<dbReference type="EMBL" id="QRDQ01000007">
    <property type="protein sequence ID" value="RED27207.1"/>
    <property type="molecule type" value="Genomic_DNA"/>
</dbReference>
<protein>
    <submittedName>
        <fullName evidence="2">Uncharacterized protein DUF3667</fullName>
    </submittedName>
</protein>
<keyword evidence="1" id="KW-0812">Transmembrane</keyword>
<keyword evidence="1" id="KW-1133">Transmembrane helix</keyword>
<feature type="transmembrane region" description="Helical" evidence="1">
    <location>
        <begin position="214"/>
        <end position="238"/>
    </location>
</feature>
<dbReference type="OrthoDB" id="7446256at2"/>
<organism evidence="2 3">
    <name type="scientific">Flavobacterium cutihirudinis</name>
    <dbReference type="NCBI Taxonomy" id="1265740"/>
    <lineage>
        <taxon>Bacteria</taxon>
        <taxon>Pseudomonadati</taxon>
        <taxon>Bacteroidota</taxon>
        <taxon>Flavobacteriia</taxon>
        <taxon>Flavobacteriales</taxon>
        <taxon>Flavobacteriaceae</taxon>
        <taxon>Flavobacterium</taxon>
    </lineage>
</organism>
<feature type="transmembrane region" description="Helical" evidence="1">
    <location>
        <begin position="185"/>
        <end position="202"/>
    </location>
</feature>
<gene>
    <name evidence="2" type="ORF">BD847_1143</name>
</gene>
<keyword evidence="1" id="KW-0472">Membrane</keyword>
<feature type="transmembrane region" description="Helical" evidence="1">
    <location>
        <begin position="79"/>
        <end position="98"/>
    </location>
</feature>
<reference evidence="2 3" key="1">
    <citation type="submission" date="2018-07" db="EMBL/GenBank/DDBJ databases">
        <title>Genomic Encyclopedia of Archaeal and Bacterial Type Strains, Phase II (KMG-II): from individual species to whole genera.</title>
        <authorList>
            <person name="Goeker M."/>
        </authorList>
    </citation>
    <scope>NUCLEOTIDE SEQUENCE [LARGE SCALE GENOMIC DNA]</scope>
    <source>
        <strain evidence="2 3">DSM 25795</strain>
    </source>
</reference>
<evidence type="ECO:0000256" key="1">
    <source>
        <dbReference type="SAM" id="Phobius"/>
    </source>
</evidence>
<feature type="transmembrane region" description="Helical" evidence="1">
    <location>
        <begin position="118"/>
        <end position="141"/>
    </location>
</feature>
<evidence type="ECO:0000313" key="3">
    <source>
        <dbReference type="Proteomes" id="UP000257004"/>
    </source>
</evidence>
<dbReference type="RefSeq" id="WP_115887239.1">
    <property type="nucleotide sequence ID" value="NZ_QRDQ01000007.1"/>
</dbReference>
<evidence type="ECO:0000313" key="2">
    <source>
        <dbReference type="EMBL" id="RED27207.1"/>
    </source>
</evidence>
<dbReference type="AlphaFoldDB" id="A0A3D9G3T8"/>
<accession>A0A3D9G3T8</accession>
<feature type="transmembrane region" description="Helical" evidence="1">
    <location>
        <begin position="162"/>
        <end position="179"/>
    </location>
</feature>
<dbReference type="Pfam" id="PF12412">
    <property type="entry name" value="DUF3667"/>
    <property type="match status" value="1"/>
</dbReference>
<comment type="caution">
    <text evidence="2">The sequence shown here is derived from an EMBL/GenBank/DDBJ whole genome shotgun (WGS) entry which is preliminary data.</text>
</comment>
<keyword evidence="3" id="KW-1185">Reference proteome</keyword>
<dbReference type="Proteomes" id="UP000257004">
    <property type="component" value="Unassembled WGS sequence"/>
</dbReference>
<proteinExistence type="predicted"/>
<dbReference type="InterPro" id="IPR022134">
    <property type="entry name" value="DUF3667"/>
</dbReference>
<sequence length="244" mass="28496">MEIICKNCHHVFTGHYCSNCGQPSATHKINAHFLWHDIQHGLLHFDKGITYSLKQLFTRPGHSIREFIEGKRVRHFKPLSLVVVLATLYGVLYHYFNINTFPLRTEKTLDYNEFNEWMATHFSWVTIATIPIYTIGTYVVFRKQGYNFFEYFVLNTFKASQRLFVQILTFPILFYLNGSAEIQKFSAFTYAIGLILIFWTNIQFFNKISKTKAFFMSILSHLIFLICFLIITAIILAITGKLSS</sequence>